<dbReference type="Pfam" id="PF03884">
    <property type="entry name" value="YacG"/>
    <property type="match status" value="1"/>
</dbReference>
<keyword evidence="1" id="KW-0479">Metal-binding</keyword>
<dbReference type="SUPFAM" id="SSF57716">
    <property type="entry name" value="Glucocorticoid receptor-like (DNA-binding domain)"/>
    <property type="match status" value="1"/>
</dbReference>
<gene>
    <name evidence="4" type="primary">yacG</name>
    <name evidence="4" type="ORF">KsCSTR_02670</name>
    <name evidence="5" type="ORF">KSMBR1_1938</name>
    <name evidence="3" type="ORF">kustd2219</name>
</gene>
<organism evidence="3">
    <name type="scientific">Kuenenia stuttgartiensis</name>
    <dbReference type="NCBI Taxonomy" id="174633"/>
    <lineage>
        <taxon>Bacteria</taxon>
        <taxon>Pseudomonadati</taxon>
        <taxon>Planctomycetota</taxon>
        <taxon>Candidatus Brocadiia</taxon>
        <taxon>Candidatus Brocadiales</taxon>
        <taxon>Candidatus Brocadiaceae</taxon>
        <taxon>Candidatus Kuenenia</taxon>
    </lineage>
</organism>
<reference evidence="3" key="2">
    <citation type="submission" date="2006-01" db="EMBL/GenBank/DDBJ databases">
        <authorList>
            <person name="Genoscope"/>
        </authorList>
    </citation>
    <scope>NUCLEOTIDE SEQUENCE</scope>
</reference>
<evidence type="ECO:0000313" key="4">
    <source>
        <dbReference type="EMBL" id="QII09646.1"/>
    </source>
</evidence>
<dbReference type="RefSeq" id="WP_099325153.1">
    <property type="nucleotide sequence ID" value="NZ_CP049055.1"/>
</dbReference>
<evidence type="ECO:0000256" key="1">
    <source>
        <dbReference type="ARBA" id="ARBA00022723"/>
    </source>
</evidence>
<accession>Q1PY57</accession>
<dbReference type="EMBL" id="LT934425">
    <property type="protein sequence ID" value="SOH04436.1"/>
    <property type="molecule type" value="Genomic_DNA"/>
</dbReference>
<evidence type="ECO:0000256" key="2">
    <source>
        <dbReference type="ARBA" id="ARBA00022833"/>
    </source>
</evidence>
<dbReference type="PANTHER" id="PTHR36150:SF1">
    <property type="entry name" value="DNA GYRASE INHIBITOR YACG"/>
    <property type="match status" value="1"/>
</dbReference>
<dbReference type="GO" id="GO:0006355">
    <property type="term" value="P:regulation of DNA-templated transcription"/>
    <property type="evidence" value="ECO:0007669"/>
    <property type="project" value="InterPro"/>
</dbReference>
<dbReference type="Proteomes" id="UP000501926">
    <property type="component" value="Chromosome"/>
</dbReference>
<dbReference type="Proteomes" id="UP000221734">
    <property type="component" value="Chromosome Kuenenia_stuttgartiensis_MBR1"/>
</dbReference>
<dbReference type="EMBL" id="CT573072">
    <property type="protein sequence ID" value="CAJ72964.1"/>
    <property type="molecule type" value="Genomic_DNA"/>
</dbReference>
<reference evidence="4 7" key="5">
    <citation type="submission" date="2020-02" db="EMBL/GenBank/DDBJ databases">
        <title>Newly sequenced genome of strain CSTR1 showed variability in Candidatus Kuenenia stuttgartiensis genomes.</title>
        <authorList>
            <person name="Ding C."/>
            <person name="Adrian L."/>
        </authorList>
    </citation>
    <scope>NUCLEOTIDE SEQUENCE [LARGE SCALE GENOMIC DNA]</scope>
    <source>
        <strain evidence="4 7">CSTR1</strain>
    </source>
</reference>
<evidence type="ECO:0000313" key="5">
    <source>
        <dbReference type="EMBL" id="SOH04436.1"/>
    </source>
</evidence>
<dbReference type="GO" id="GO:0008270">
    <property type="term" value="F:zinc ion binding"/>
    <property type="evidence" value="ECO:0007669"/>
    <property type="project" value="InterPro"/>
</dbReference>
<dbReference type="InterPro" id="IPR013088">
    <property type="entry name" value="Znf_NHR/GATA"/>
</dbReference>
<reference evidence="6" key="3">
    <citation type="submission" date="2017-10" db="EMBL/GenBank/DDBJ databases">
        <authorList>
            <person name="Frank J."/>
        </authorList>
    </citation>
    <scope>NUCLEOTIDE SEQUENCE [LARGE SCALE GENOMIC DNA]</scope>
</reference>
<dbReference type="Gene3D" id="3.30.50.10">
    <property type="entry name" value="Erythroid Transcription Factor GATA-1, subunit A"/>
    <property type="match status" value="1"/>
</dbReference>
<keyword evidence="2" id="KW-0862">Zinc</keyword>
<dbReference type="InterPro" id="IPR005584">
    <property type="entry name" value="DNA_gyrase_inhibitor_YacG"/>
</dbReference>
<reference evidence="3" key="1">
    <citation type="journal article" date="2006" name="Nature">
        <title>Deciphering the evolution and metabolism of an anammox bacterium from a community genome.</title>
        <authorList>
            <person name="Strous M."/>
            <person name="Pelletier E."/>
            <person name="Mangenot S."/>
            <person name="Rattei T."/>
            <person name="Lehner A."/>
            <person name="Taylor M.W."/>
            <person name="Horn M."/>
            <person name="Daims H."/>
            <person name="Bartol-Mavel D."/>
            <person name="Wincker P."/>
            <person name="Barbe V."/>
            <person name="Fonknechten N."/>
            <person name="Vallenet D."/>
            <person name="Segurens B."/>
            <person name="Schenowitz-Truong C."/>
            <person name="Medigue C."/>
            <person name="Collingro A."/>
            <person name="Snel B."/>
            <person name="Dutilh B.E."/>
            <person name="OpDenCamp H.J.M."/>
            <person name="vanDerDrift C."/>
            <person name="Cirpus I."/>
            <person name="vanDePas-Schoonen K.T."/>
            <person name="Harhangi H.R."/>
            <person name="vanNiftrik L."/>
            <person name="Schmid M."/>
            <person name="Keltjens J."/>
            <person name="vanDeVossenberg J."/>
            <person name="Kartal B."/>
            <person name="Meier H."/>
            <person name="Frishman D."/>
            <person name="Huynen M.A."/>
            <person name="Mewes H."/>
            <person name="Weissenbach J."/>
            <person name="Jetten M.S.M."/>
            <person name="Wagner M."/>
            <person name="LePaslier D."/>
        </authorList>
    </citation>
    <scope>NUCLEOTIDE SEQUENCE</scope>
</reference>
<dbReference type="PANTHER" id="PTHR36150">
    <property type="entry name" value="DNA GYRASE INHIBITOR YACG"/>
    <property type="match status" value="1"/>
</dbReference>
<proteinExistence type="predicted"/>
<protein>
    <submittedName>
        <fullName evidence="4">DNA gyrase inhibitor YacG</fullName>
    </submittedName>
</protein>
<name>Q1PY57_KUEST</name>
<dbReference type="AlphaFoldDB" id="Q1PY57"/>
<sequence>MQKINCPNCRKILFYQVIKDLPYFPFCSNRCKLVDFGAWLDESYCIGEPMGSDGSTCIYEKGEEMDG</sequence>
<keyword evidence="6" id="KW-1185">Reference proteome</keyword>
<dbReference type="EMBL" id="CP049055">
    <property type="protein sequence ID" value="QII09646.1"/>
    <property type="molecule type" value="Genomic_DNA"/>
</dbReference>
<evidence type="ECO:0000313" key="3">
    <source>
        <dbReference type="EMBL" id="CAJ72964.1"/>
    </source>
</evidence>
<dbReference type="OrthoDB" id="9809663at2"/>
<evidence type="ECO:0000313" key="7">
    <source>
        <dbReference type="Proteomes" id="UP000501926"/>
    </source>
</evidence>
<evidence type="ECO:0000313" key="6">
    <source>
        <dbReference type="Proteomes" id="UP000221734"/>
    </source>
</evidence>
<reference evidence="5" key="4">
    <citation type="submission" date="2017-10" db="EMBL/GenBank/DDBJ databases">
        <authorList>
            <person name="Banno H."/>
            <person name="Chua N.-H."/>
        </authorList>
    </citation>
    <scope>NUCLEOTIDE SEQUENCE [LARGE SCALE GENOMIC DNA]</scope>
    <source>
        <strain evidence="5">Kuenenia_mbr1_ru-nijmegen</strain>
    </source>
</reference>
<dbReference type="KEGG" id="kst:KSMBR1_1938"/>